<sequence length="523" mass="58806">MPATKVHVLPASCDIGEEGESSGIQASFRSFLTCMKITGLHHLKRRKTNGGKIWKRLAWMYRLFVPGVLLANFVFSMGEFRSITSFDAYSLDHMIASISFLQVTLFSLNNIIRGRRWDRFYKAWDEYTEVNKIETSRWIRKFSLAVMWGYFIWIATAAGFLALNMSNPRQPSGFAELLPDSLMSPVMVFTSIAYFFCASTSFLLTAQFILTCTAICRVLHVLYRAMCISIEHDDTLKEKMEMFRQQHEKCCRIISLADDVLSVFTLVTVFTTIPLIVITLYFVLFDKSEVETLAYAATCWSITLSVLQLTVIFLFGGAVNYMAHRPATLLYGLDLNRTAQLSVQQLGVFLTRLTSQPIGMTAFGLFVLDKPTIFTFVGSIMTYAIVMIQFKPGDNTCPITCNCTEHSKQHKASIDADRVQASSHGVVCTSNNPSSHPGCSQKDRASKECDRGHNGAQHCRMSQPCQLLCPKSLLKRVLSHDVHECSIFADSYSSGCSHSEATREIHKYLEFSMTPGSFDKPSP</sequence>
<evidence type="ECO:0000313" key="8">
    <source>
        <dbReference type="Proteomes" id="UP001164746"/>
    </source>
</evidence>
<keyword evidence="2 6" id="KW-0812">Transmembrane</keyword>
<protein>
    <recommendedName>
        <fullName evidence="9">Odorant receptor</fullName>
    </recommendedName>
</protein>
<evidence type="ECO:0000256" key="5">
    <source>
        <dbReference type="ARBA" id="ARBA00023170"/>
    </source>
</evidence>
<dbReference type="PANTHER" id="PTHR21421:SF29">
    <property type="entry name" value="GUSTATORY RECEPTOR 5A FOR TREHALOSE-RELATED"/>
    <property type="match status" value="1"/>
</dbReference>
<feature type="transmembrane region" description="Helical" evidence="6">
    <location>
        <begin position="94"/>
        <end position="112"/>
    </location>
</feature>
<feature type="transmembrane region" description="Helical" evidence="6">
    <location>
        <begin position="53"/>
        <end position="74"/>
    </location>
</feature>
<keyword evidence="3 6" id="KW-1133">Transmembrane helix</keyword>
<feature type="transmembrane region" description="Helical" evidence="6">
    <location>
        <begin position="183"/>
        <end position="216"/>
    </location>
</feature>
<keyword evidence="8" id="KW-1185">Reference proteome</keyword>
<evidence type="ECO:0000256" key="2">
    <source>
        <dbReference type="ARBA" id="ARBA00022692"/>
    </source>
</evidence>
<dbReference type="Pfam" id="PF08395">
    <property type="entry name" value="7tm_7"/>
    <property type="match status" value="1"/>
</dbReference>
<dbReference type="InterPro" id="IPR013604">
    <property type="entry name" value="7TM_chemorcpt"/>
</dbReference>
<gene>
    <name evidence="7" type="ORF">MAR_029488</name>
</gene>
<accession>A0ABY7DHS3</accession>
<reference evidence="7" key="1">
    <citation type="submission" date="2022-11" db="EMBL/GenBank/DDBJ databases">
        <title>Centuries of genome instability and evolution in soft-shell clam transmissible cancer (bioRxiv).</title>
        <authorList>
            <person name="Hart S.F.M."/>
            <person name="Yonemitsu M.A."/>
            <person name="Giersch R.M."/>
            <person name="Beal B.F."/>
            <person name="Arriagada G."/>
            <person name="Davis B.W."/>
            <person name="Ostrander E.A."/>
            <person name="Goff S.P."/>
            <person name="Metzger M.J."/>
        </authorList>
    </citation>
    <scope>NUCLEOTIDE SEQUENCE</scope>
    <source>
        <strain evidence="7">MELC-2E11</strain>
        <tissue evidence="7">Siphon/mantle</tissue>
    </source>
</reference>
<evidence type="ECO:0000256" key="6">
    <source>
        <dbReference type="SAM" id="Phobius"/>
    </source>
</evidence>
<evidence type="ECO:0008006" key="9">
    <source>
        <dbReference type="Google" id="ProtNLM"/>
    </source>
</evidence>
<evidence type="ECO:0000256" key="1">
    <source>
        <dbReference type="ARBA" id="ARBA00004141"/>
    </source>
</evidence>
<keyword evidence="5" id="KW-0675">Receptor</keyword>
<organism evidence="7 8">
    <name type="scientific">Mya arenaria</name>
    <name type="common">Soft-shell clam</name>
    <dbReference type="NCBI Taxonomy" id="6604"/>
    <lineage>
        <taxon>Eukaryota</taxon>
        <taxon>Metazoa</taxon>
        <taxon>Spiralia</taxon>
        <taxon>Lophotrochozoa</taxon>
        <taxon>Mollusca</taxon>
        <taxon>Bivalvia</taxon>
        <taxon>Autobranchia</taxon>
        <taxon>Heteroconchia</taxon>
        <taxon>Euheterodonta</taxon>
        <taxon>Imparidentia</taxon>
        <taxon>Neoheterodontei</taxon>
        <taxon>Myida</taxon>
        <taxon>Myoidea</taxon>
        <taxon>Myidae</taxon>
        <taxon>Mya</taxon>
    </lineage>
</organism>
<keyword evidence="4 6" id="KW-0472">Membrane</keyword>
<name>A0ABY7DHS3_MYAAR</name>
<feature type="transmembrane region" description="Helical" evidence="6">
    <location>
        <begin position="142"/>
        <end position="163"/>
    </location>
</feature>
<evidence type="ECO:0000256" key="4">
    <source>
        <dbReference type="ARBA" id="ARBA00023136"/>
    </source>
</evidence>
<dbReference type="EMBL" id="CP111013">
    <property type="protein sequence ID" value="WAQ96798.1"/>
    <property type="molecule type" value="Genomic_DNA"/>
</dbReference>
<comment type="subcellular location">
    <subcellularLocation>
        <location evidence="1">Membrane</location>
        <topology evidence="1">Multi-pass membrane protein</topology>
    </subcellularLocation>
</comment>
<evidence type="ECO:0000256" key="3">
    <source>
        <dbReference type="ARBA" id="ARBA00022989"/>
    </source>
</evidence>
<feature type="transmembrane region" description="Helical" evidence="6">
    <location>
        <begin position="260"/>
        <end position="282"/>
    </location>
</feature>
<feature type="transmembrane region" description="Helical" evidence="6">
    <location>
        <begin position="294"/>
        <end position="315"/>
    </location>
</feature>
<dbReference type="PANTHER" id="PTHR21421">
    <property type="entry name" value="GUSTATORY RECEPTOR"/>
    <property type="match status" value="1"/>
</dbReference>
<proteinExistence type="predicted"/>
<evidence type="ECO:0000313" key="7">
    <source>
        <dbReference type="EMBL" id="WAQ96798.1"/>
    </source>
</evidence>
<dbReference type="Proteomes" id="UP001164746">
    <property type="component" value="Chromosome 2"/>
</dbReference>